<dbReference type="CDD" id="cd03784">
    <property type="entry name" value="GT1_Gtf-like"/>
    <property type="match status" value="1"/>
</dbReference>
<evidence type="ECO:0000256" key="2">
    <source>
        <dbReference type="SAM" id="MobiDB-lite"/>
    </source>
</evidence>
<dbReference type="EMBL" id="JAPEVB010000003">
    <property type="protein sequence ID" value="KAJ4391257.1"/>
    <property type="molecule type" value="Genomic_DNA"/>
</dbReference>
<evidence type="ECO:0000256" key="1">
    <source>
        <dbReference type="ARBA" id="ARBA00022679"/>
    </source>
</evidence>
<dbReference type="Gene3D" id="3.40.50.2000">
    <property type="entry name" value="Glycogen Phosphorylase B"/>
    <property type="match status" value="2"/>
</dbReference>
<dbReference type="GO" id="GO:0008194">
    <property type="term" value="F:UDP-glycosyltransferase activity"/>
    <property type="evidence" value="ECO:0007669"/>
    <property type="project" value="InterPro"/>
</dbReference>
<keyword evidence="1" id="KW-0808">Transferase</keyword>
<accession>A0A9W8YVI1</accession>
<gene>
    <name evidence="4" type="ORF">N0V93_004874</name>
</gene>
<dbReference type="AlphaFoldDB" id="A0A9W8YVI1"/>
<evidence type="ECO:0000313" key="4">
    <source>
        <dbReference type="EMBL" id="KAJ4391257.1"/>
    </source>
</evidence>
<dbReference type="InterPro" id="IPR010610">
    <property type="entry name" value="EryCIII-like_C"/>
</dbReference>
<dbReference type="GO" id="GO:0016758">
    <property type="term" value="F:hexosyltransferase activity"/>
    <property type="evidence" value="ECO:0007669"/>
    <property type="project" value="UniProtKB-ARBA"/>
</dbReference>
<dbReference type="SUPFAM" id="SSF53756">
    <property type="entry name" value="UDP-Glycosyltransferase/glycogen phosphorylase"/>
    <property type="match status" value="1"/>
</dbReference>
<feature type="region of interest" description="Disordered" evidence="2">
    <location>
        <begin position="1"/>
        <end position="41"/>
    </location>
</feature>
<proteinExistence type="predicted"/>
<organism evidence="4 5">
    <name type="scientific">Gnomoniopsis smithogilvyi</name>
    <dbReference type="NCBI Taxonomy" id="1191159"/>
    <lineage>
        <taxon>Eukaryota</taxon>
        <taxon>Fungi</taxon>
        <taxon>Dikarya</taxon>
        <taxon>Ascomycota</taxon>
        <taxon>Pezizomycotina</taxon>
        <taxon>Sordariomycetes</taxon>
        <taxon>Sordariomycetidae</taxon>
        <taxon>Diaporthales</taxon>
        <taxon>Gnomoniaceae</taxon>
        <taxon>Gnomoniopsis</taxon>
    </lineage>
</organism>
<evidence type="ECO:0000259" key="3">
    <source>
        <dbReference type="Pfam" id="PF06722"/>
    </source>
</evidence>
<keyword evidence="5" id="KW-1185">Reference proteome</keyword>
<feature type="compositionally biased region" description="Polar residues" evidence="2">
    <location>
        <begin position="10"/>
        <end position="21"/>
    </location>
</feature>
<feature type="compositionally biased region" description="Basic residues" evidence="2">
    <location>
        <begin position="28"/>
        <end position="41"/>
    </location>
</feature>
<dbReference type="PANTHER" id="PTHR48050">
    <property type="entry name" value="STEROL 3-BETA-GLUCOSYLTRANSFERASE"/>
    <property type="match status" value="1"/>
</dbReference>
<dbReference type="PANTHER" id="PTHR48050:SF13">
    <property type="entry name" value="STEROL 3-BETA-GLUCOSYLTRANSFERASE UGT80A2"/>
    <property type="match status" value="1"/>
</dbReference>
<reference evidence="4" key="1">
    <citation type="submission" date="2022-10" db="EMBL/GenBank/DDBJ databases">
        <title>Tapping the CABI collections for fungal endophytes: first genome assemblies for Collariella, Neodidymelliopsis, Ascochyta clinopodiicola, Didymella pomorum, Didymosphaeria variabile, Neocosmospora piperis and Neocucurbitaria cava.</title>
        <authorList>
            <person name="Hill R."/>
        </authorList>
    </citation>
    <scope>NUCLEOTIDE SEQUENCE</scope>
    <source>
        <strain evidence="4">IMI 355082</strain>
    </source>
</reference>
<dbReference type="OrthoDB" id="5835829at2759"/>
<feature type="domain" description="Erythromycin biosynthesis protein CIII-like C-terminal" evidence="3">
    <location>
        <begin position="342"/>
        <end position="456"/>
    </location>
</feature>
<dbReference type="InterPro" id="IPR050426">
    <property type="entry name" value="Glycosyltransferase_28"/>
</dbReference>
<sequence length="460" mass="49780">MDQRAGQESPVPSESSDLSQTRGDKGHQAARKYSNHHRAQKLQKKMDKHYTFLIHTFYATGHVLPMQAVAKALVNRGHKVVWMTHADQEARVVASGAAFLPTHAIAAVDARLRDVNAPQPTTMDETVEFLFGGRVTAQVADLRTALADAKSLLGVDDVDCLLHDAMPHGAAALHELGEVSMWATLGVVPMWTTEEEARTALGMILSKPEIVLPCLNRERAELGLKALGPSDSLHYSPFLHIQASCPDLEYGRTVPNTQFVGPLVTQKDASKGPQEVPAWWADVAEHPCVIGITQGTFAVDPTTLLIPAIEALYDDESLCLVVPSMHATSIRTGLLEQGLDLKNVKLAEWVPYDLLLPKCRILITNGGYGSVTQSLSHGVPMICAGTSEDKKDTAARMVSVGAGVDLGTDTPSSAQIKAAVEEVLTNEKYRDNAKKVGKDLNALGGAQRVCELLEELLERK</sequence>
<name>A0A9W8YVI1_9PEZI</name>
<dbReference type="Proteomes" id="UP001140453">
    <property type="component" value="Unassembled WGS sequence"/>
</dbReference>
<comment type="caution">
    <text evidence="4">The sequence shown here is derived from an EMBL/GenBank/DDBJ whole genome shotgun (WGS) entry which is preliminary data.</text>
</comment>
<dbReference type="InterPro" id="IPR002213">
    <property type="entry name" value="UDP_glucos_trans"/>
</dbReference>
<evidence type="ECO:0000313" key="5">
    <source>
        <dbReference type="Proteomes" id="UP001140453"/>
    </source>
</evidence>
<protein>
    <recommendedName>
        <fullName evidence="3">Erythromycin biosynthesis protein CIII-like C-terminal domain-containing protein</fullName>
    </recommendedName>
</protein>
<dbReference type="Pfam" id="PF06722">
    <property type="entry name" value="EryCIII-like_C"/>
    <property type="match status" value="1"/>
</dbReference>